<evidence type="ECO:0000259" key="2">
    <source>
        <dbReference type="Pfam" id="PF09917"/>
    </source>
</evidence>
<evidence type="ECO:0000256" key="1">
    <source>
        <dbReference type="SAM" id="SignalP"/>
    </source>
</evidence>
<name>A0ABQ1SE45_9SPHN</name>
<feature type="signal peptide" evidence="1">
    <location>
        <begin position="1"/>
        <end position="17"/>
    </location>
</feature>
<dbReference type="RefSeq" id="WP_188645530.1">
    <property type="nucleotide sequence ID" value="NZ_BMKL01000001.1"/>
</dbReference>
<proteinExistence type="predicted"/>
<feature type="chain" id="PRO_5045157922" description="DUF2147 domain-containing protein" evidence="1">
    <location>
        <begin position="18"/>
        <end position="140"/>
    </location>
</feature>
<dbReference type="PANTHER" id="PTHR36919:SF2">
    <property type="entry name" value="BLL6627 PROTEIN"/>
    <property type="match status" value="1"/>
</dbReference>
<dbReference type="PANTHER" id="PTHR36919">
    <property type="entry name" value="BLR1215 PROTEIN"/>
    <property type="match status" value="1"/>
</dbReference>
<evidence type="ECO:0000313" key="4">
    <source>
        <dbReference type="Proteomes" id="UP000619041"/>
    </source>
</evidence>
<dbReference type="Gene3D" id="2.40.128.520">
    <property type="match status" value="1"/>
</dbReference>
<evidence type="ECO:0000313" key="3">
    <source>
        <dbReference type="EMBL" id="GGE05407.1"/>
    </source>
</evidence>
<organism evidence="3 4">
    <name type="scientific">Tsuneonella deserti</name>
    <dbReference type="NCBI Taxonomy" id="2035528"/>
    <lineage>
        <taxon>Bacteria</taxon>
        <taxon>Pseudomonadati</taxon>
        <taxon>Pseudomonadota</taxon>
        <taxon>Alphaproteobacteria</taxon>
        <taxon>Sphingomonadales</taxon>
        <taxon>Erythrobacteraceae</taxon>
        <taxon>Tsuneonella</taxon>
    </lineage>
</organism>
<reference evidence="4" key="1">
    <citation type="journal article" date="2019" name="Int. J. Syst. Evol. Microbiol.">
        <title>The Global Catalogue of Microorganisms (GCM) 10K type strain sequencing project: providing services to taxonomists for standard genome sequencing and annotation.</title>
        <authorList>
            <consortium name="The Broad Institute Genomics Platform"/>
            <consortium name="The Broad Institute Genome Sequencing Center for Infectious Disease"/>
            <person name="Wu L."/>
            <person name="Ma J."/>
        </authorList>
    </citation>
    <scope>NUCLEOTIDE SEQUENCE [LARGE SCALE GENOMIC DNA]</scope>
    <source>
        <strain evidence="4">CGMCC 1.15959</strain>
    </source>
</reference>
<keyword evidence="1" id="KW-0732">Signal</keyword>
<sequence length="140" mass="15089">MRTLAHSIALTIAVAFAAPLSAAESVAGSWITATKDGVVRIGDCGATVCGRLARFLVVPPQGADQRDVHNPDASLRSRKLLGLPILSGFREDGAVWRGTIYDPKAGKSYRSIIRRLDASRLEVKGCIGPFCQTQVWRRAD</sequence>
<keyword evidence="4" id="KW-1185">Reference proteome</keyword>
<dbReference type="Proteomes" id="UP000619041">
    <property type="component" value="Unassembled WGS sequence"/>
</dbReference>
<comment type="caution">
    <text evidence="3">The sequence shown here is derived from an EMBL/GenBank/DDBJ whole genome shotgun (WGS) entry which is preliminary data.</text>
</comment>
<accession>A0ABQ1SE45</accession>
<gene>
    <name evidence="3" type="ORF">GCM10011515_26150</name>
</gene>
<feature type="domain" description="DUF2147" evidence="2">
    <location>
        <begin position="28"/>
        <end position="138"/>
    </location>
</feature>
<dbReference type="Pfam" id="PF09917">
    <property type="entry name" value="DUF2147"/>
    <property type="match status" value="1"/>
</dbReference>
<dbReference type="EMBL" id="BMKL01000001">
    <property type="protein sequence ID" value="GGE05407.1"/>
    <property type="molecule type" value="Genomic_DNA"/>
</dbReference>
<protein>
    <recommendedName>
        <fullName evidence="2">DUF2147 domain-containing protein</fullName>
    </recommendedName>
</protein>
<dbReference type="InterPro" id="IPR019223">
    <property type="entry name" value="DUF2147"/>
</dbReference>